<dbReference type="SUPFAM" id="SSF56801">
    <property type="entry name" value="Acetyl-CoA synthetase-like"/>
    <property type="match status" value="1"/>
</dbReference>
<dbReference type="Gene3D" id="2.30.38.10">
    <property type="entry name" value="Luciferase, Domain 3"/>
    <property type="match status" value="1"/>
</dbReference>
<evidence type="ECO:0000313" key="6">
    <source>
        <dbReference type="EMBL" id="PZG49531.1"/>
    </source>
</evidence>
<accession>A0A2W2GLP6</accession>
<dbReference type="AlphaFoldDB" id="A0A2W2GLP6"/>
<dbReference type="PROSITE" id="PS00455">
    <property type="entry name" value="AMP_BINDING"/>
    <property type="match status" value="1"/>
</dbReference>
<keyword evidence="3" id="KW-1133">Transmembrane helix</keyword>
<proteinExistence type="inferred from homology"/>
<dbReference type="InterPro" id="IPR025110">
    <property type="entry name" value="AMP-bd_C"/>
</dbReference>
<dbReference type="Gene3D" id="3.40.50.980">
    <property type="match status" value="2"/>
</dbReference>
<feature type="domain" description="AMP-dependent synthetase/ligase" evidence="4">
    <location>
        <begin position="47"/>
        <end position="417"/>
    </location>
</feature>
<evidence type="ECO:0000256" key="2">
    <source>
        <dbReference type="ARBA" id="ARBA00022598"/>
    </source>
</evidence>
<sequence>MTLTHDEVESLLTAPGRLFEMTEAEAGGHRIRTWKNAPAHFRALLTASRRHGERVFLRYEDERVTFEDHFRRAAALAGRLAGEYGVAKGDRVAIAMRNYPEWVVAFSAILAAGAVAVPLNAWWTRRELAFGLADSGTAVLIADGERARLMAGADVRIIVTRPDGSPPPGAAVLADLIGEPTAEVALPEVDLTPDDPATIFYTSGTTGRPKGALGSQRNLGQAPLTVGYSLSRGAAMRGHDPRRAGRRRVTLLTVPLFHVTGCFGTMLSAMFGGTTVVLMYKWDAGQALRLIERERITGVTGTPTNAWQLMAHPGFGDHDVASLGTLFYGGAPAPPRLLTRIRDRLPGRAPSNVYGMTETSALIIDNGGGAYSDRPDSVGRPVPVVDVRIIAPGGANARPGEVGELCVRGAPVVGGYWNRPEATAESFAGGWFRTGDLARVGEDGLVYIVDRVKDMVIRGGENVYCAEVEAALFEHPAVRDAAVIGVPHDELGEEVGAVIRTAPGAPLAAGDLTGFLRGRIAPFKIPAHYWFRQGELPRNPGGKIVKDLLRREVLGAT</sequence>
<comment type="similarity">
    <text evidence="1">Belongs to the ATP-dependent AMP-binding enzyme family.</text>
</comment>
<dbReference type="EMBL" id="POUA01000069">
    <property type="protein sequence ID" value="PZG49531.1"/>
    <property type="molecule type" value="Genomic_DNA"/>
</dbReference>
<feature type="transmembrane region" description="Helical" evidence="3">
    <location>
        <begin position="102"/>
        <end position="123"/>
    </location>
</feature>
<protein>
    <submittedName>
        <fullName evidence="6">Fatty acid--CoA ligase</fullName>
    </submittedName>
</protein>
<comment type="caution">
    <text evidence="6">The sequence shown here is derived from an EMBL/GenBank/DDBJ whole genome shotgun (WGS) entry which is preliminary data.</text>
</comment>
<reference evidence="6 7" key="1">
    <citation type="submission" date="2018-01" db="EMBL/GenBank/DDBJ databases">
        <title>Draft genome sequence of Sphaerisporangium sp. 7K107.</title>
        <authorList>
            <person name="Sahin N."/>
            <person name="Saygin H."/>
            <person name="Ay H."/>
        </authorList>
    </citation>
    <scope>NUCLEOTIDE SEQUENCE [LARGE SCALE GENOMIC DNA]</scope>
    <source>
        <strain evidence="6 7">7K107</strain>
    </source>
</reference>
<keyword evidence="3" id="KW-0812">Transmembrane</keyword>
<dbReference type="GO" id="GO:0031956">
    <property type="term" value="F:medium-chain fatty acid-CoA ligase activity"/>
    <property type="evidence" value="ECO:0007669"/>
    <property type="project" value="TreeGrafter"/>
</dbReference>
<organism evidence="6 7">
    <name type="scientific">Spongiactinospora gelatinilytica</name>
    <dbReference type="NCBI Taxonomy" id="2666298"/>
    <lineage>
        <taxon>Bacteria</taxon>
        <taxon>Bacillati</taxon>
        <taxon>Actinomycetota</taxon>
        <taxon>Actinomycetes</taxon>
        <taxon>Streptosporangiales</taxon>
        <taxon>Streptosporangiaceae</taxon>
        <taxon>Spongiactinospora</taxon>
    </lineage>
</organism>
<dbReference type="PANTHER" id="PTHR43201:SF5">
    <property type="entry name" value="MEDIUM-CHAIN ACYL-COA LIGASE ACSF2, MITOCHONDRIAL"/>
    <property type="match status" value="1"/>
</dbReference>
<evidence type="ECO:0000256" key="3">
    <source>
        <dbReference type="SAM" id="Phobius"/>
    </source>
</evidence>
<evidence type="ECO:0000313" key="7">
    <source>
        <dbReference type="Proteomes" id="UP000248544"/>
    </source>
</evidence>
<dbReference type="InterPro" id="IPR000873">
    <property type="entry name" value="AMP-dep_synth/lig_dom"/>
</dbReference>
<dbReference type="Gene3D" id="3.30.300.30">
    <property type="match status" value="1"/>
</dbReference>
<keyword evidence="7" id="KW-1185">Reference proteome</keyword>
<name>A0A2W2GLP6_9ACTN</name>
<dbReference type="Pfam" id="PF13193">
    <property type="entry name" value="AMP-binding_C"/>
    <property type="match status" value="1"/>
</dbReference>
<dbReference type="InterPro" id="IPR045851">
    <property type="entry name" value="AMP-bd_C_sf"/>
</dbReference>
<keyword evidence="2 6" id="KW-0436">Ligase</keyword>
<dbReference type="PANTHER" id="PTHR43201">
    <property type="entry name" value="ACYL-COA SYNTHETASE"/>
    <property type="match status" value="1"/>
</dbReference>
<evidence type="ECO:0000256" key="1">
    <source>
        <dbReference type="ARBA" id="ARBA00006432"/>
    </source>
</evidence>
<feature type="transmembrane region" description="Helical" evidence="3">
    <location>
        <begin position="249"/>
        <end position="271"/>
    </location>
</feature>
<dbReference type="Pfam" id="PF00501">
    <property type="entry name" value="AMP-binding"/>
    <property type="match status" value="1"/>
</dbReference>
<dbReference type="Proteomes" id="UP000248544">
    <property type="component" value="Unassembled WGS sequence"/>
</dbReference>
<evidence type="ECO:0000259" key="5">
    <source>
        <dbReference type="Pfam" id="PF13193"/>
    </source>
</evidence>
<gene>
    <name evidence="6" type="ORF">C1I98_11755</name>
</gene>
<evidence type="ECO:0000259" key="4">
    <source>
        <dbReference type="Pfam" id="PF00501"/>
    </source>
</evidence>
<dbReference type="GO" id="GO:0006631">
    <property type="term" value="P:fatty acid metabolic process"/>
    <property type="evidence" value="ECO:0007669"/>
    <property type="project" value="TreeGrafter"/>
</dbReference>
<dbReference type="InterPro" id="IPR020845">
    <property type="entry name" value="AMP-binding_CS"/>
</dbReference>
<feature type="domain" description="AMP-binding enzyme C-terminal" evidence="5">
    <location>
        <begin position="467"/>
        <end position="543"/>
    </location>
</feature>
<keyword evidence="3" id="KW-0472">Membrane</keyword>